<dbReference type="Gene3D" id="1.10.287.70">
    <property type="match status" value="1"/>
</dbReference>
<comment type="similarity">
    <text evidence="2">Belongs to the polycystin family.</text>
</comment>
<dbReference type="GO" id="GO:0016020">
    <property type="term" value="C:membrane"/>
    <property type="evidence" value="ECO:0007669"/>
    <property type="project" value="UniProtKB-SubCell"/>
</dbReference>
<dbReference type="EMBL" id="CAJNON010000255">
    <property type="protein sequence ID" value="CAF1146260.1"/>
    <property type="molecule type" value="Genomic_DNA"/>
</dbReference>
<feature type="transmembrane region" description="Helical" evidence="9">
    <location>
        <begin position="486"/>
        <end position="507"/>
    </location>
</feature>
<keyword evidence="7" id="KW-0106">Calcium</keyword>
<dbReference type="OrthoDB" id="5322100at2759"/>
<dbReference type="Proteomes" id="UP000663891">
    <property type="component" value="Unassembled WGS sequence"/>
</dbReference>
<reference evidence="12" key="1">
    <citation type="submission" date="2021-02" db="EMBL/GenBank/DDBJ databases">
        <authorList>
            <person name="Nowell W R."/>
        </authorList>
    </citation>
    <scope>NUCLEOTIDE SEQUENCE</scope>
</reference>
<dbReference type="GO" id="GO:0005262">
    <property type="term" value="F:calcium channel activity"/>
    <property type="evidence" value="ECO:0007669"/>
    <property type="project" value="UniProtKB-KW"/>
</dbReference>
<dbReference type="Pfam" id="PF20519">
    <property type="entry name" value="Polycystin_dom"/>
    <property type="match status" value="1"/>
</dbReference>
<dbReference type="PRINTS" id="PR01433">
    <property type="entry name" value="POLYCYSTIN2"/>
</dbReference>
<evidence type="ECO:0000256" key="9">
    <source>
        <dbReference type="SAM" id="Phobius"/>
    </source>
</evidence>
<dbReference type="InterPro" id="IPR013122">
    <property type="entry name" value="PKD1_2_channel"/>
</dbReference>
<feature type="disulfide bond" evidence="8">
    <location>
        <begin position="154"/>
        <end position="167"/>
    </location>
</feature>
<protein>
    <submittedName>
        <fullName evidence="12">Uncharacterized protein</fullName>
    </submittedName>
</protein>
<dbReference type="InterPro" id="IPR003915">
    <property type="entry name" value="PKD_2"/>
</dbReference>
<evidence type="ECO:0000256" key="7">
    <source>
        <dbReference type="PIRSR" id="PIRSR603915-1"/>
    </source>
</evidence>
<dbReference type="GO" id="GO:0005509">
    <property type="term" value="F:calcium ion binding"/>
    <property type="evidence" value="ECO:0007669"/>
    <property type="project" value="InterPro"/>
</dbReference>
<dbReference type="InterPro" id="IPR051223">
    <property type="entry name" value="Polycystin"/>
</dbReference>
<feature type="domain" description="Polycystin cation channel PKD1/PKD2" evidence="10">
    <location>
        <begin position="295"/>
        <end position="512"/>
    </location>
</feature>
<name>A0A814SL46_9BILA</name>
<dbReference type="AlphaFoldDB" id="A0A814SL46"/>
<comment type="subcellular location">
    <subcellularLocation>
        <location evidence="1">Membrane</location>
        <topology evidence="1">Multi-pass membrane protein</topology>
    </subcellularLocation>
</comment>
<evidence type="ECO:0000256" key="8">
    <source>
        <dbReference type="PIRSR" id="PIRSR603915-2"/>
    </source>
</evidence>
<gene>
    <name evidence="12" type="ORF">VCS650_LOCUS22552</name>
</gene>
<keyword evidence="7" id="KW-0479">Metal-binding</keyword>
<evidence type="ECO:0000256" key="3">
    <source>
        <dbReference type="ARBA" id="ARBA00022692"/>
    </source>
</evidence>
<evidence type="ECO:0000256" key="6">
    <source>
        <dbReference type="ARBA" id="ARBA00023180"/>
    </source>
</evidence>
<dbReference type="PANTHER" id="PTHR10877">
    <property type="entry name" value="POLYCYSTIN FAMILY MEMBER"/>
    <property type="match status" value="1"/>
</dbReference>
<proteinExistence type="inferred from homology"/>
<keyword evidence="7" id="KW-0109">Calcium transport</keyword>
<evidence type="ECO:0000256" key="5">
    <source>
        <dbReference type="ARBA" id="ARBA00023136"/>
    </source>
</evidence>
<feature type="binding site" evidence="7">
    <location>
        <position position="605"/>
    </location>
    <ligand>
        <name>Ca(2+)</name>
        <dbReference type="ChEBI" id="CHEBI:29108"/>
        <label>2</label>
    </ligand>
</feature>
<feature type="transmembrane region" description="Helical" evidence="9">
    <location>
        <begin position="425"/>
        <end position="446"/>
    </location>
</feature>
<keyword evidence="7" id="KW-0407">Ion channel</keyword>
<evidence type="ECO:0000313" key="12">
    <source>
        <dbReference type="EMBL" id="CAF1146260.1"/>
    </source>
</evidence>
<evidence type="ECO:0000256" key="2">
    <source>
        <dbReference type="ARBA" id="ARBA00007200"/>
    </source>
</evidence>
<dbReference type="InterPro" id="IPR046791">
    <property type="entry name" value="Polycystin_dom"/>
</dbReference>
<feature type="transmembrane region" description="Helical" evidence="9">
    <location>
        <begin position="295"/>
        <end position="316"/>
    </location>
</feature>
<keyword evidence="7" id="KW-0813">Transport</keyword>
<evidence type="ECO:0000256" key="4">
    <source>
        <dbReference type="ARBA" id="ARBA00022989"/>
    </source>
</evidence>
<dbReference type="PANTHER" id="PTHR10877:SF183">
    <property type="entry name" value="AT14535P-RELATED"/>
    <property type="match status" value="1"/>
</dbReference>
<comment type="caution">
    <text evidence="12">The sequence shown here is derived from an EMBL/GenBank/DDBJ whole genome shotgun (WGS) entry which is preliminary data.</text>
</comment>
<organism evidence="12 13">
    <name type="scientific">Adineta steineri</name>
    <dbReference type="NCBI Taxonomy" id="433720"/>
    <lineage>
        <taxon>Eukaryota</taxon>
        <taxon>Metazoa</taxon>
        <taxon>Spiralia</taxon>
        <taxon>Gnathifera</taxon>
        <taxon>Rotifera</taxon>
        <taxon>Eurotatoria</taxon>
        <taxon>Bdelloidea</taxon>
        <taxon>Adinetida</taxon>
        <taxon>Adinetidae</taxon>
        <taxon>Adineta</taxon>
    </lineage>
</organism>
<accession>A0A814SL46</accession>
<sequence>MSKEDRSNLLLRDFEPSIVRLKRKLRLILNKNLRQDKISNENITLVEFILYSIFLIIVIIMCTMNYISQDLFYADKCIRRLLINKFELNKVKTIDTFWKYLDRFNNELYTNVIQLKQITNNTKEQFTHQILFSNENFILGTPRLRQIRIDDTYCHIMKDLSVRKINCYIPYDKSKEYRDKFTSITGAQYIYTSSKTTSALKLTNIYGPYDTGGFIYHFDLIKQLNDEAMESLKTNAWLDLSTRAIFLEFIYFNPNTEQITSINILFEFLTTGTIETKDFFYTIPINSFFFGRKKLLGIFHILFLLCYIIYSFYYVGKIAEYRLWFIMSSYWNLYDLSLLILFSISFYFDIKYLVYISQTLNCLSTPKNDIFKELISFIETQINRMDLQAYIIAASLIRLLRFLPHFSHLISNLLNVFYKSIRNSLGFLLLFILIFLSFVVFATFHYGNELYEFHTFALTSYTLIRCTLGQFEYDRAYRVSPTWTPIFYMLYVCIIFFILLNLLIAVINETYVLSKEEQKQIEDDLQEENISHRNYSKQPKFIQQITSFLKKSIDNDDDKISLEEKQILIIEKLKKILINDGYNKEMIEKFFESNNDDDRFLLEIEQNQIIKILYNEFKIFNNQYEKLAQDWQKTVRNARQLILVNTIDIEQVLIMKNNLDILDQRLKKFENLIPKILENIHELYVNHFFQ</sequence>
<keyword evidence="4 9" id="KW-1133">Transmembrane helix</keyword>
<keyword evidence="3 9" id="KW-0812">Transmembrane</keyword>
<evidence type="ECO:0000259" key="10">
    <source>
        <dbReference type="Pfam" id="PF08016"/>
    </source>
</evidence>
<keyword evidence="7" id="KW-0406">Ion transport</keyword>
<dbReference type="Pfam" id="PF08016">
    <property type="entry name" value="PKD_channel"/>
    <property type="match status" value="1"/>
</dbReference>
<keyword evidence="5 9" id="KW-0472">Membrane</keyword>
<feature type="binding site" evidence="7">
    <location>
        <position position="596"/>
    </location>
    <ligand>
        <name>Ca(2+)</name>
        <dbReference type="ChEBI" id="CHEBI:29108"/>
        <label>2</label>
    </ligand>
</feature>
<evidence type="ECO:0000313" key="13">
    <source>
        <dbReference type="Proteomes" id="UP000663891"/>
    </source>
</evidence>
<feature type="transmembrane region" description="Helical" evidence="9">
    <location>
        <begin position="48"/>
        <end position="67"/>
    </location>
</feature>
<evidence type="ECO:0000259" key="11">
    <source>
        <dbReference type="Pfam" id="PF20519"/>
    </source>
</evidence>
<keyword evidence="6" id="KW-0325">Glycoprotein</keyword>
<feature type="binding site" evidence="7">
    <location>
        <position position="598"/>
    </location>
    <ligand>
        <name>Ca(2+)</name>
        <dbReference type="ChEBI" id="CHEBI:29108"/>
        <label>2</label>
    </ligand>
</feature>
<evidence type="ECO:0000256" key="1">
    <source>
        <dbReference type="ARBA" id="ARBA00004141"/>
    </source>
</evidence>
<keyword evidence="7" id="KW-0107">Calcium channel</keyword>
<feature type="domain" description="Polycystin" evidence="11">
    <location>
        <begin position="89"/>
        <end position="276"/>
    </location>
</feature>